<organism evidence="2 3">
    <name type="scientific">Rhizobium rosettiformans</name>
    <dbReference type="NCBI Taxonomy" id="1368430"/>
    <lineage>
        <taxon>Bacteria</taxon>
        <taxon>Pseudomonadati</taxon>
        <taxon>Pseudomonadota</taxon>
        <taxon>Alphaproteobacteria</taxon>
        <taxon>Hyphomicrobiales</taxon>
        <taxon>Rhizobiaceae</taxon>
        <taxon>Rhizobium/Agrobacterium group</taxon>
        <taxon>Rhizobium</taxon>
    </lineage>
</organism>
<feature type="transmembrane region" description="Helical" evidence="1">
    <location>
        <begin position="93"/>
        <end position="113"/>
    </location>
</feature>
<evidence type="ECO:0008006" key="4">
    <source>
        <dbReference type="Google" id="ProtNLM"/>
    </source>
</evidence>
<keyword evidence="1" id="KW-0812">Transmembrane</keyword>
<keyword evidence="1" id="KW-1133">Transmembrane helix</keyword>
<gene>
    <name evidence="2" type="ORF">D4A92_21340</name>
</gene>
<sequence>MRPAKKAWLLRSARFGAGYAAAVFVGVMGIWATMEVEDAFTYGRLPHFISMFPRPILQALQLTLEILPVALLLAAPFTLLATWVLLRMRWNRWWHFAIAGAACPLSGIALLQLATWGRFFNQNEASMAMSLAPTGMICAIIYRWIALPQREGLAR</sequence>
<dbReference type="RefSeq" id="WP_203017183.1">
    <property type="nucleotide sequence ID" value="NZ_CP032405.1"/>
</dbReference>
<protein>
    <recommendedName>
        <fullName evidence="4">DUF2569 domain-containing protein</fullName>
    </recommendedName>
</protein>
<feature type="transmembrane region" description="Helical" evidence="1">
    <location>
        <begin position="12"/>
        <end position="34"/>
    </location>
</feature>
<dbReference type="EMBL" id="CP032405">
    <property type="protein sequence ID" value="QRF53810.1"/>
    <property type="molecule type" value="Genomic_DNA"/>
</dbReference>
<feature type="transmembrane region" description="Helical" evidence="1">
    <location>
        <begin position="66"/>
        <end position="86"/>
    </location>
</feature>
<feature type="transmembrane region" description="Helical" evidence="1">
    <location>
        <begin position="125"/>
        <end position="145"/>
    </location>
</feature>
<reference evidence="2 3" key="1">
    <citation type="submission" date="2018-09" db="EMBL/GenBank/DDBJ databases">
        <title>Rhizobium sp. MAE2-X.</title>
        <authorList>
            <person name="Lee Y."/>
            <person name="Jeon C.O."/>
        </authorList>
    </citation>
    <scope>NUCLEOTIDE SEQUENCE [LARGE SCALE GENOMIC DNA]</scope>
    <source>
        <strain evidence="2 3">MAE2-X</strain>
    </source>
</reference>
<keyword evidence="1" id="KW-0472">Membrane</keyword>
<evidence type="ECO:0000256" key="1">
    <source>
        <dbReference type="SAM" id="Phobius"/>
    </source>
</evidence>
<evidence type="ECO:0000313" key="3">
    <source>
        <dbReference type="Proteomes" id="UP000596351"/>
    </source>
</evidence>
<name>A0ABX7F0T8_9HYPH</name>
<accession>A0ABX7F0T8</accession>
<dbReference type="Proteomes" id="UP000596351">
    <property type="component" value="Chromosome"/>
</dbReference>
<keyword evidence="3" id="KW-1185">Reference proteome</keyword>
<proteinExistence type="predicted"/>
<evidence type="ECO:0000313" key="2">
    <source>
        <dbReference type="EMBL" id="QRF53810.1"/>
    </source>
</evidence>